<evidence type="ECO:0000256" key="4">
    <source>
        <dbReference type="ARBA" id="ARBA00022475"/>
    </source>
</evidence>
<keyword evidence="4" id="KW-1003">Cell membrane</keyword>
<keyword evidence="11" id="KW-0732">Signal</keyword>
<dbReference type="AlphaFoldDB" id="A0A839UVQ4"/>
<keyword evidence="9" id="KW-0472">Membrane</keyword>
<evidence type="ECO:0000256" key="6">
    <source>
        <dbReference type="ARBA" id="ARBA00022692"/>
    </source>
</evidence>
<dbReference type="GO" id="GO:0098797">
    <property type="term" value="C:plasma membrane protein complex"/>
    <property type="evidence" value="ECO:0007669"/>
    <property type="project" value="TreeGrafter"/>
</dbReference>
<evidence type="ECO:0000256" key="9">
    <source>
        <dbReference type="ARBA" id="ARBA00023136"/>
    </source>
</evidence>
<organism evidence="13 14">
    <name type="scientific">Simiduia aestuariiviva</name>
    <dbReference type="NCBI Taxonomy" id="1510459"/>
    <lineage>
        <taxon>Bacteria</taxon>
        <taxon>Pseudomonadati</taxon>
        <taxon>Pseudomonadota</taxon>
        <taxon>Gammaproteobacteria</taxon>
        <taxon>Cellvibrionales</taxon>
        <taxon>Cellvibrionaceae</taxon>
        <taxon>Simiduia</taxon>
    </lineage>
</organism>
<feature type="region of interest" description="Disordered" evidence="10">
    <location>
        <begin position="245"/>
        <end position="283"/>
    </location>
</feature>
<evidence type="ECO:0000256" key="2">
    <source>
        <dbReference type="ARBA" id="ARBA00006555"/>
    </source>
</evidence>
<evidence type="ECO:0000256" key="8">
    <source>
        <dbReference type="ARBA" id="ARBA00022989"/>
    </source>
</evidence>
<feature type="compositionally biased region" description="Low complexity" evidence="10">
    <location>
        <begin position="266"/>
        <end position="283"/>
    </location>
</feature>
<evidence type="ECO:0000256" key="7">
    <source>
        <dbReference type="ARBA" id="ARBA00022927"/>
    </source>
</evidence>
<keyword evidence="3" id="KW-0813">Transport</keyword>
<dbReference type="Proteomes" id="UP000559987">
    <property type="component" value="Unassembled WGS sequence"/>
</dbReference>
<gene>
    <name evidence="13" type="ORF">FHS30_002623</name>
</gene>
<evidence type="ECO:0000313" key="14">
    <source>
        <dbReference type="Proteomes" id="UP000559987"/>
    </source>
</evidence>
<evidence type="ECO:0000256" key="5">
    <source>
        <dbReference type="ARBA" id="ARBA00022519"/>
    </source>
</evidence>
<evidence type="ECO:0000256" key="11">
    <source>
        <dbReference type="SAM" id="SignalP"/>
    </source>
</evidence>
<feature type="domain" description="TonB C-terminal" evidence="12">
    <location>
        <begin position="316"/>
        <end position="409"/>
    </location>
</feature>
<comment type="subcellular location">
    <subcellularLocation>
        <location evidence="1">Cell inner membrane</location>
        <topology evidence="1">Single-pass membrane protein</topology>
        <orientation evidence="1">Periplasmic side</orientation>
    </subcellularLocation>
</comment>
<evidence type="ECO:0000256" key="3">
    <source>
        <dbReference type="ARBA" id="ARBA00022448"/>
    </source>
</evidence>
<keyword evidence="14" id="KW-1185">Reference proteome</keyword>
<dbReference type="GO" id="GO:0031992">
    <property type="term" value="F:energy transducer activity"/>
    <property type="evidence" value="ECO:0007669"/>
    <property type="project" value="TreeGrafter"/>
</dbReference>
<protein>
    <submittedName>
        <fullName evidence="13">Protein TonB</fullName>
    </submittedName>
</protein>
<dbReference type="InterPro" id="IPR037682">
    <property type="entry name" value="TonB_C"/>
</dbReference>
<name>A0A839UVQ4_9GAMM</name>
<reference evidence="13 14" key="1">
    <citation type="submission" date="2020-08" db="EMBL/GenBank/DDBJ databases">
        <title>Genomic Encyclopedia of Type Strains, Phase III (KMG-III): the genomes of soil and plant-associated and newly described type strains.</title>
        <authorList>
            <person name="Whitman W."/>
        </authorList>
    </citation>
    <scope>NUCLEOTIDE SEQUENCE [LARGE SCALE GENOMIC DNA]</scope>
    <source>
        <strain evidence="13 14">CECT 8571</strain>
    </source>
</reference>
<comment type="caution">
    <text evidence="13">The sequence shown here is derived from an EMBL/GenBank/DDBJ whole genome shotgun (WGS) entry which is preliminary data.</text>
</comment>
<dbReference type="InterPro" id="IPR016087">
    <property type="entry name" value="Chalcone_isomerase"/>
</dbReference>
<feature type="signal peptide" evidence="11">
    <location>
        <begin position="1"/>
        <end position="23"/>
    </location>
</feature>
<evidence type="ECO:0000259" key="12">
    <source>
        <dbReference type="PROSITE" id="PS52015"/>
    </source>
</evidence>
<evidence type="ECO:0000313" key="13">
    <source>
        <dbReference type="EMBL" id="MBB3169415.1"/>
    </source>
</evidence>
<keyword evidence="5" id="KW-0997">Cell inner membrane</keyword>
<keyword evidence="6" id="KW-0812">Transmembrane</keyword>
<dbReference type="InterPro" id="IPR051045">
    <property type="entry name" value="TonB-dependent_transducer"/>
</dbReference>
<dbReference type="Pfam" id="PF03544">
    <property type="entry name" value="TonB_C"/>
    <property type="match status" value="1"/>
</dbReference>
<dbReference type="InterPro" id="IPR006260">
    <property type="entry name" value="TonB/TolA_C"/>
</dbReference>
<accession>A0A839UVQ4</accession>
<evidence type="ECO:0000256" key="1">
    <source>
        <dbReference type="ARBA" id="ARBA00004383"/>
    </source>
</evidence>
<sequence length="409" mass="43995">MTTRLHRWLFALCASFTAMTLQAEPLLNGISSYTKLGQEQFLAGLYLPSTTTDVGTALNVGGERRLELRITASSVSARSLSRMWIEGIAINIAGDQLQANAEGMVEFTKLTKGRLRTGDTLVIDDLPGEGISVSVNGVDMGKIRRAPNLFNMLLSTWVGSVPLSSEFRDAVMAGGDIDANLLGRYRATSPSEERIAAVEAWKAPKPAPAQVAASKPAPVSAPTVSAPTVSAPAVTAPVLAAASKPDVASPSGTAAQKPVVEQPKVTQPAVAKPTPKPTPTQVAAAKPVNNAFLDDEELDEEEEPLLTAASLVSRQLYHSKLLRWTYKNIRYPKRALQRGQEGSVRIAIIIDRNGKVLDMQPLEESRHSLLNSEAVKAVERSDPFPPMPQDLQGERFEFTLPITFSIPKG</sequence>
<evidence type="ECO:0000256" key="10">
    <source>
        <dbReference type="SAM" id="MobiDB-lite"/>
    </source>
</evidence>
<dbReference type="RefSeq" id="WP_183910886.1">
    <property type="nucleotide sequence ID" value="NZ_JACHXZ010000003.1"/>
</dbReference>
<dbReference type="GO" id="GO:0055085">
    <property type="term" value="P:transmembrane transport"/>
    <property type="evidence" value="ECO:0007669"/>
    <property type="project" value="InterPro"/>
</dbReference>
<dbReference type="Pfam" id="PF16036">
    <property type="entry name" value="Chalcone_3"/>
    <property type="match status" value="1"/>
</dbReference>
<dbReference type="PANTHER" id="PTHR33446">
    <property type="entry name" value="PROTEIN TONB-RELATED"/>
    <property type="match status" value="1"/>
</dbReference>
<keyword evidence="7" id="KW-0653">Protein transport</keyword>
<dbReference type="Gene3D" id="3.30.1150.10">
    <property type="match status" value="1"/>
</dbReference>
<dbReference type="EMBL" id="JACHXZ010000003">
    <property type="protein sequence ID" value="MBB3169415.1"/>
    <property type="molecule type" value="Genomic_DNA"/>
</dbReference>
<comment type="similarity">
    <text evidence="2">Belongs to the TonB family.</text>
</comment>
<proteinExistence type="inferred from homology"/>
<keyword evidence="8" id="KW-1133">Transmembrane helix</keyword>
<dbReference type="PROSITE" id="PS52015">
    <property type="entry name" value="TONB_CTD"/>
    <property type="match status" value="1"/>
</dbReference>
<dbReference type="GO" id="GO:0015031">
    <property type="term" value="P:protein transport"/>
    <property type="evidence" value="ECO:0007669"/>
    <property type="project" value="UniProtKB-KW"/>
</dbReference>
<feature type="chain" id="PRO_5032490464" evidence="11">
    <location>
        <begin position="24"/>
        <end position="409"/>
    </location>
</feature>
<dbReference type="NCBIfam" id="TIGR01352">
    <property type="entry name" value="tonB_Cterm"/>
    <property type="match status" value="1"/>
</dbReference>
<dbReference type="PANTHER" id="PTHR33446:SF2">
    <property type="entry name" value="PROTEIN TONB"/>
    <property type="match status" value="1"/>
</dbReference>
<dbReference type="SUPFAM" id="SSF74653">
    <property type="entry name" value="TolA/TonB C-terminal domain"/>
    <property type="match status" value="1"/>
</dbReference>